<reference evidence="4 5" key="1">
    <citation type="journal article" date="2015" name="Int. J. Syst. Evol. Microbiol.">
        <title>Erwinia iniecta sp. nov., isolated from Russian wheat aphids (Diuraphis noxia).</title>
        <authorList>
            <person name="Campillo T."/>
            <person name="Luna E."/>
            <person name="Portier P."/>
            <person name="Fischer-Le Saux M."/>
            <person name="Lapitan N."/>
            <person name="Tisserat N.A."/>
            <person name="Leach J.E."/>
        </authorList>
    </citation>
    <scope>NUCLEOTIDE SEQUENCE [LARGE SCALE GENOMIC DNA]</scope>
    <source>
        <strain evidence="2 5">B120</strain>
        <strain evidence="3 4">B149</strain>
    </source>
</reference>
<accession>A0A0L7T6Y2</accession>
<evidence type="ECO:0000313" key="4">
    <source>
        <dbReference type="Proteomes" id="UP000036851"/>
    </source>
</evidence>
<dbReference type="Proteomes" id="UP000036851">
    <property type="component" value="Unassembled WGS sequence"/>
</dbReference>
<protein>
    <submittedName>
        <fullName evidence="3">Membrane protein</fullName>
    </submittedName>
</protein>
<proteinExistence type="predicted"/>
<dbReference type="InterPro" id="IPR021329">
    <property type="entry name" value="DUF2938"/>
</dbReference>
<comment type="caution">
    <text evidence="3">The sequence shown here is derived from an EMBL/GenBank/DDBJ whole genome shotgun (WGS) entry which is preliminary data.</text>
</comment>
<sequence>MLSEVIIRLSLIGIGATLLMDGWSLLQKHLLGIPPLNYALPGRWILSMFRGQFVHRTILQTPPVKGERTIGWLFHYLTGMVFAVIPLLLAGAEWLDQPGLLTGLLAGLLTCAAPFLIMQPAFGFGVAAANAPNPARARLLSLLTHSVFGLGLFLAAQLTKLV</sequence>
<evidence type="ECO:0000313" key="2">
    <source>
        <dbReference type="EMBL" id="KOC87243.1"/>
    </source>
</evidence>
<evidence type="ECO:0000313" key="3">
    <source>
        <dbReference type="EMBL" id="KOC90946.1"/>
    </source>
</evidence>
<keyword evidence="1" id="KW-0812">Transmembrane</keyword>
<evidence type="ECO:0000256" key="1">
    <source>
        <dbReference type="SAM" id="Phobius"/>
    </source>
</evidence>
<name>A0A0L7T6Y2_9GAMM</name>
<feature type="transmembrane region" description="Helical" evidence="1">
    <location>
        <begin position="73"/>
        <end position="92"/>
    </location>
</feature>
<gene>
    <name evidence="2" type="ORF">NG42_21405</name>
    <name evidence="3" type="ORF">NG43_16095</name>
</gene>
<dbReference type="Pfam" id="PF11158">
    <property type="entry name" value="DUF2938"/>
    <property type="match status" value="1"/>
</dbReference>
<keyword evidence="1" id="KW-0472">Membrane</keyword>
<dbReference type="PATRIC" id="fig|1560201.3.peg.4542"/>
<dbReference type="Proteomes" id="UP000037088">
    <property type="component" value="Unassembled WGS sequence"/>
</dbReference>
<feature type="transmembrane region" description="Helical" evidence="1">
    <location>
        <begin position="139"/>
        <end position="158"/>
    </location>
</feature>
<organism evidence="3 4">
    <name type="scientific">Winslowiella iniecta</name>
    <dbReference type="NCBI Taxonomy" id="1560201"/>
    <lineage>
        <taxon>Bacteria</taxon>
        <taxon>Pseudomonadati</taxon>
        <taxon>Pseudomonadota</taxon>
        <taxon>Gammaproteobacteria</taxon>
        <taxon>Enterobacterales</taxon>
        <taxon>Erwiniaceae</taxon>
        <taxon>Winslowiella</taxon>
    </lineage>
</organism>
<dbReference type="AlphaFoldDB" id="A0A0L7T6Y2"/>
<evidence type="ECO:0000313" key="5">
    <source>
        <dbReference type="Proteomes" id="UP000037088"/>
    </source>
</evidence>
<dbReference type="STRING" id="1560201.NG42_21405"/>
<dbReference type="RefSeq" id="WP_052903013.1">
    <property type="nucleotide sequence ID" value="NZ_JRXE01000049.1"/>
</dbReference>
<dbReference type="OrthoDB" id="9812539at2"/>
<keyword evidence="5" id="KW-1185">Reference proteome</keyword>
<keyword evidence="1" id="KW-1133">Transmembrane helix</keyword>
<feature type="transmembrane region" description="Helical" evidence="1">
    <location>
        <begin position="104"/>
        <end position="127"/>
    </location>
</feature>
<dbReference type="EMBL" id="JRXE01000049">
    <property type="protein sequence ID" value="KOC87243.1"/>
    <property type="molecule type" value="Genomic_DNA"/>
</dbReference>
<dbReference type="EMBL" id="JRXF01000027">
    <property type="protein sequence ID" value="KOC90946.1"/>
    <property type="molecule type" value="Genomic_DNA"/>
</dbReference>